<feature type="compositionally biased region" description="Basic and acidic residues" evidence="1">
    <location>
        <begin position="394"/>
        <end position="406"/>
    </location>
</feature>
<feature type="transmembrane region" description="Helical" evidence="2">
    <location>
        <begin position="172"/>
        <end position="190"/>
    </location>
</feature>
<evidence type="ECO:0000256" key="2">
    <source>
        <dbReference type="SAM" id="Phobius"/>
    </source>
</evidence>
<proteinExistence type="predicted"/>
<gene>
    <name evidence="4" type="ORF">BN1232_06118</name>
</gene>
<dbReference type="Proteomes" id="UP000199251">
    <property type="component" value="Unassembled WGS sequence"/>
</dbReference>
<dbReference type="NCBIfam" id="NF042915">
    <property type="entry name" value="MAB_1171c_fam"/>
    <property type="match status" value="1"/>
</dbReference>
<feature type="transmembrane region" description="Helical" evidence="2">
    <location>
        <begin position="6"/>
        <end position="21"/>
    </location>
</feature>
<evidence type="ECO:0000256" key="1">
    <source>
        <dbReference type="SAM" id="MobiDB-lite"/>
    </source>
</evidence>
<feature type="transmembrane region" description="Helical" evidence="2">
    <location>
        <begin position="28"/>
        <end position="46"/>
    </location>
</feature>
<feature type="transmembrane region" description="Helical" evidence="2">
    <location>
        <begin position="210"/>
        <end position="234"/>
    </location>
</feature>
<feature type="transmembrane region" description="Helical" evidence="2">
    <location>
        <begin position="131"/>
        <end position="151"/>
    </location>
</feature>
<dbReference type="AlphaFoldDB" id="A0A0E3WEA2"/>
<accession>A0A0E3WEA2</accession>
<name>A0A0E3WEA2_MYCLN</name>
<dbReference type="InterPro" id="IPR046675">
    <property type="entry name" value="DUF6545"/>
</dbReference>
<dbReference type="InterPro" id="IPR050039">
    <property type="entry name" value="MAB_1171c-like"/>
</dbReference>
<organism evidence="4 5">
    <name type="scientific">Mycobacterium lentiflavum</name>
    <dbReference type="NCBI Taxonomy" id="141349"/>
    <lineage>
        <taxon>Bacteria</taxon>
        <taxon>Bacillati</taxon>
        <taxon>Actinomycetota</taxon>
        <taxon>Actinomycetes</taxon>
        <taxon>Mycobacteriales</taxon>
        <taxon>Mycobacteriaceae</taxon>
        <taxon>Mycobacterium</taxon>
        <taxon>Mycobacterium simiae complex</taxon>
    </lineage>
</organism>
<protein>
    <recommendedName>
        <fullName evidence="3">DUF6545 domain-containing protein</fullName>
    </recommendedName>
</protein>
<feature type="region of interest" description="Disordered" evidence="1">
    <location>
        <begin position="385"/>
        <end position="421"/>
    </location>
</feature>
<reference evidence="4 5" key="1">
    <citation type="submission" date="2015-03" db="EMBL/GenBank/DDBJ databases">
        <authorList>
            <person name="Urmite Genomes"/>
        </authorList>
    </citation>
    <scope>NUCLEOTIDE SEQUENCE [LARGE SCALE GENOMIC DNA]</scope>
    <source>
        <strain evidence="4 5">CSUR P1491</strain>
    </source>
</reference>
<evidence type="ECO:0000313" key="5">
    <source>
        <dbReference type="Proteomes" id="UP000199251"/>
    </source>
</evidence>
<dbReference type="Pfam" id="PF20182">
    <property type="entry name" value="DUF6545"/>
    <property type="match status" value="1"/>
</dbReference>
<feature type="transmembrane region" description="Helical" evidence="2">
    <location>
        <begin position="102"/>
        <end position="125"/>
    </location>
</feature>
<keyword evidence="2" id="KW-1133">Transmembrane helix</keyword>
<keyword evidence="2" id="KW-0472">Membrane</keyword>
<feature type="domain" description="DUF6545" evidence="3">
    <location>
        <begin position="246"/>
        <end position="379"/>
    </location>
</feature>
<feature type="transmembrane region" description="Helical" evidence="2">
    <location>
        <begin position="66"/>
        <end position="90"/>
    </location>
</feature>
<dbReference type="EMBL" id="CTEE01000002">
    <property type="protein sequence ID" value="CQD24237.1"/>
    <property type="molecule type" value="Genomic_DNA"/>
</dbReference>
<evidence type="ECO:0000259" key="3">
    <source>
        <dbReference type="Pfam" id="PF20182"/>
    </source>
</evidence>
<dbReference type="STRING" id="141349.BN1232_06118"/>
<keyword evidence="2" id="KW-0812">Transmembrane</keyword>
<evidence type="ECO:0000313" key="4">
    <source>
        <dbReference type="EMBL" id="CQD24237.1"/>
    </source>
</evidence>
<sequence>MPGIIAWPVIAFMALVLLARYRWSNSNLYEKYFNSTLAFLLAAQILREHVVQNMLVKTSFMTMPGAWQLAAAVLCYSYTEFIGFTLLWSGNSEAQTRRKQRYYRAAGVLLVIAMLIAGTSARIAAEPFEFTVGWHAAANLTCFSAMLMVLATRMIWNSCRELRAASRRRERLIAISTLSMGLTAVVTVGKETALQISDYLGWSHTAEYRLQYHAWGILFMIVGVFATAAVPLAVKLISSLGLNPSSRSWRKLQPLRQALRTVVPECAFDLADDEAGRRKSELQLHHTVVEIRDAILRLRPYFHDIPHHDLLRFLDVPNGVAARNHDAGAAALHLAHAARAKAAGSTPEPHDVDSAPIVASRAATLEDEAAELVALAKWWPAASAATEDITETTPTRERARQDDPANHHAGPASPLSAAYPR</sequence>